<feature type="region of interest" description="Disordered" evidence="1">
    <location>
        <begin position="1"/>
        <end position="20"/>
    </location>
</feature>
<evidence type="ECO:0000256" key="1">
    <source>
        <dbReference type="SAM" id="MobiDB-lite"/>
    </source>
</evidence>
<protein>
    <submittedName>
        <fullName evidence="2">Uncharacterized protein</fullName>
    </submittedName>
</protein>
<dbReference type="Proteomes" id="UP001161406">
    <property type="component" value="Unassembled WGS sequence"/>
</dbReference>
<reference evidence="2" key="1">
    <citation type="journal article" date="2014" name="Int. J. Syst. Evol. Microbiol.">
        <title>Complete genome of a new Firmicutes species belonging to the dominant human colonic microbiota ('Ruminococcus bicirculans') reveals two chromosomes and a selective capacity to utilize plant glucans.</title>
        <authorList>
            <consortium name="NISC Comparative Sequencing Program"/>
            <person name="Wegmann U."/>
            <person name="Louis P."/>
            <person name="Goesmann A."/>
            <person name="Henrissat B."/>
            <person name="Duncan S.H."/>
            <person name="Flint H.J."/>
        </authorList>
    </citation>
    <scope>NUCLEOTIDE SEQUENCE</scope>
    <source>
        <strain evidence="2">NBRC 103855</strain>
    </source>
</reference>
<dbReference type="EMBL" id="BSNG01000004">
    <property type="protein sequence ID" value="GLQ12189.1"/>
    <property type="molecule type" value="Genomic_DNA"/>
</dbReference>
<proteinExistence type="predicted"/>
<sequence length="79" mass="8049">MIEIKRNAHGKGGPELTGNAGQYHIGQLLAKSRAREAALLGAQETEFLGVIPAKAGTSVTAPSDLAPAADRLRRSGGAG</sequence>
<evidence type="ECO:0000313" key="2">
    <source>
        <dbReference type="EMBL" id="GLQ12189.1"/>
    </source>
</evidence>
<comment type="caution">
    <text evidence="2">The sequence shown here is derived from an EMBL/GenBank/DDBJ whole genome shotgun (WGS) entry which is preliminary data.</text>
</comment>
<gene>
    <name evidence="2" type="ORF">GCM10007913_41220</name>
</gene>
<keyword evidence="3" id="KW-1185">Reference proteome</keyword>
<reference evidence="2" key="2">
    <citation type="submission" date="2023-01" db="EMBL/GenBank/DDBJ databases">
        <title>Draft genome sequence of Devosia yakushimensis strain NBRC 103855.</title>
        <authorList>
            <person name="Sun Q."/>
            <person name="Mori K."/>
        </authorList>
    </citation>
    <scope>NUCLEOTIDE SEQUENCE</scope>
    <source>
        <strain evidence="2">NBRC 103855</strain>
    </source>
</reference>
<name>A0ABQ5UM03_9HYPH</name>
<organism evidence="2 3">
    <name type="scientific">Devosia yakushimensis</name>
    <dbReference type="NCBI Taxonomy" id="470028"/>
    <lineage>
        <taxon>Bacteria</taxon>
        <taxon>Pseudomonadati</taxon>
        <taxon>Pseudomonadota</taxon>
        <taxon>Alphaproteobacteria</taxon>
        <taxon>Hyphomicrobiales</taxon>
        <taxon>Devosiaceae</taxon>
        <taxon>Devosia</taxon>
    </lineage>
</organism>
<feature type="region of interest" description="Disordered" evidence="1">
    <location>
        <begin position="57"/>
        <end position="79"/>
    </location>
</feature>
<accession>A0ABQ5UM03</accession>
<evidence type="ECO:0000313" key="3">
    <source>
        <dbReference type="Proteomes" id="UP001161406"/>
    </source>
</evidence>